<evidence type="ECO:0000313" key="1">
    <source>
        <dbReference type="EMBL" id="KIA85977.1"/>
    </source>
</evidence>
<protein>
    <submittedName>
        <fullName evidence="1">Uncharacterized protein</fullName>
    </submittedName>
</protein>
<accession>A0A0C1EYR2</accession>
<gene>
    <name evidence="1" type="ORF">OA86_14245</name>
</gene>
<dbReference type="EMBL" id="JSYL01000016">
    <property type="protein sequence ID" value="KIA85977.1"/>
    <property type="molecule type" value="Genomic_DNA"/>
</dbReference>
<proteinExistence type="predicted"/>
<comment type="caution">
    <text evidence="1">The sequence shown here is derived from an EMBL/GenBank/DDBJ whole genome shotgun (WGS) entry which is preliminary data.</text>
</comment>
<dbReference type="Proteomes" id="UP000031473">
    <property type="component" value="Unassembled WGS sequence"/>
</dbReference>
<evidence type="ECO:0000313" key="2">
    <source>
        <dbReference type="Proteomes" id="UP000031473"/>
    </source>
</evidence>
<reference evidence="1 2" key="1">
    <citation type="submission" date="2014-10" db="EMBL/GenBank/DDBJ databases">
        <title>Kaistella jeonii genome.</title>
        <authorList>
            <person name="Clayton J.T."/>
            <person name="Newman J.D."/>
        </authorList>
    </citation>
    <scope>NUCLEOTIDE SEQUENCE [LARGE SCALE GENOMIC DNA]</scope>
    <source>
        <strain evidence="1 2">DSM 17048</strain>
    </source>
</reference>
<keyword evidence="2" id="KW-1185">Reference proteome</keyword>
<sequence length="85" mass="9853">MANWKFITLIEVDKECKIEGINIWNHYWNCSERKIEVIGPLSGNPYLFNKYEIKSPEKTITFVVGEFSEGRIGLYVPEEIAIVSN</sequence>
<dbReference type="RefSeq" id="WP_039354656.1">
    <property type="nucleotide sequence ID" value="NZ_FOLA01000017.1"/>
</dbReference>
<dbReference type="OrthoDB" id="1263065at2"/>
<dbReference type="AlphaFoldDB" id="A0A0C1EYR2"/>
<organism evidence="1 2">
    <name type="scientific">Kaistella jeonii</name>
    <dbReference type="NCBI Taxonomy" id="266749"/>
    <lineage>
        <taxon>Bacteria</taxon>
        <taxon>Pseudomonadati</taxon>
        <taxon>Bacteroidota</taxon>
        <taxon>Flavobacteriia</taxon>
        <taxon>Flavobacteriales</taxon>
        <taxon>Weeksellaceae</taxon>
        <taxon>Chryseobacterium group</taxon>
        <taxon>Kaistella</taxon>
    </lineage>
</organism>
<dbReference type="STRING" id="266749.SAMN05421876_11727"/>
<name>A0A0C1EYR2_9FLAO</name>